<keyword evidence="6 9" id="KW-1133">Transmembrane helix</keyword>
<evidence type="ECO:0000256" key="3">
    <source>
        <dbReference type="ARBA" id="ARBA00022448"/>
    </source>
</evidence>
<dbReference type="EMBL" id="MU157824">
    <property type="protein sequence ID" value="KAF9535631.1"/>
    <property type="molecule type" value="Genomic_DNA"/>
</dbReference>
<keyword evidence="11" id="KW-1185">Reference proteome</keyword>
<evidence type="ECO:0000256" key="7">
    <source>
        <dbReference type="ARBA" id="ARBA00023136"/>
    </source>
</evidence>
<evidence type="ECO:0000256" key="5">
    <source>
        <dbReference type="ARBA" id="ARBA00022692"/>
    </source>
</evidence>
<dbReference type="OrthoDB" id="165352at2759"/>
<comment type="subcellular location">
    <subcellularLocation>
        <location evidence="1">Cell membrane</location>
        <topology evidence="1">Multi-pass membrane protein</topology>
    </subcellularLocation>
</comment>
<dbReference type="InterPro" id="IPR045861">
    <property type="entry name" value="CorA_cytoplasmic_dom"/>
</dbReference>
<dbReference type="AlphaFoldDB" id="A0A9P6ET08"/>
<evidence type="ECO:0000256" key="4">
    <source>
        <dbReference type="ARBA" id="ARBA00022475"/>
    </source>
</evidence>
<dbReference type="PANTHER" id="PTHR46494">
    <property type="entry name" value="CORA FAMILY METAL ION TRANSPORTER (EUROFUNG)"/>
    <property type="match status" value="1"/>
</dbReference>
<dbReference type="GO" id="GO:0000287">
    <property type="term" value="F:magnesium ion binding"/>
    <property type="evidence" value="ECO:0007669"/>
    <property type="project" value="TreeGrafter"/>
</dbReference>
<dbReference type="Proteomes" id="UP000807306">
    <property type="component" value="Unassembled WGS sequence"/>
</dbReference>
<dbReference type="Pfam" id="PF01544">
    <property type="entry name" value="CorA"/>
    <property type="match status" value="1"/>
</dbReference>
<dbReference type="PANTHER" id="PTHR46494:SF1">
    <property type="entry name" value="CORA FAMILY METAL ION TRANSPORTER (EUROFUNG)"/>
    <property type="match status" value="1"/>
</dbReference>
<feature type="compositionally biased region" description="Polar residues" evidence="8">
    <location>
        <begin position="268"/>
        <end position="277"/>
    </location>
</feature>
<evidence type="ECO:0000256" key="9">
    <source>
        <dbReference type="SAM" id="Phobius"/>
    </source>
</evidence>
<gene>
    <name evidence="10" type="ORF">CPB83DRAFT_24225</name>
</gene>
<protein>
    <submittedName>
        <fullName evidence="10">Magnesium transporter</fullName>
    </submittedName>
</protein>
<dbReference type="Gene3D" id="1.20.58.340">
    <property type="entry name" value="Magnesium transport protein CorA, transmembrane region"/>
    <property type="match status" value="2"/>
</dbReference>
<name>A0A9P6ET08_9AGAR</name>
<evidence type="ECO:0000256" key="1">
    <source>
        <dbReference type="ARBA" id="ARBA00004651"/>
    </source>
</evidence>
<organism evidence="10 11">
    <name type="scientific">Crepidotus variabilis</name>
    <dbReference type="NCBI Taxonomy" id="179855"/>
    <lineage>
        <taxon>Eukaryota</taxon>
        <taxon>Fungi</taxon>
        <taxon>Dikarya</taxon>
        <taxon>Basidiomycota</taxon>
        <taxon>Agaricomycotina</taxon>
        <taxon>Agaricomycetes</taxon>
        <taxon>Agaricomycetidae</taxon>
        <taxon>Agaricales</taxon>
        <taxon>Agaricineae</taxon>
        <taxon>Crepidotaceae</taxon>
        <taxon>Crepidotus</taxon>
    </lineage>
</organism>
<dbReference type="SUPFAM" id="SSF143865">
    <property type="entry name" value="CorA soluble domain-like"/>
    <property type="match status" value="1"/>
</dbReference>
<proteinExistence type="inferred from homology"/>
<keyword evidence="4" id="KW-1003">Cell membrane</keyword>
<feature type="transmembrane region" description="Helical" evidence="9">
    <location>
        <begin position="533"/>
        <end position="554"/>
    </location>
</feature>
<accession>A0A9P6ET08</accession>
<reference evidence="10" key="1">
    <citation type="submission" date="2020-11" db="EMBL/GenBank/DDBJ databases">
        <authorList>
            <consortium name="DOE Joint Genome Institute"/>
            <person name="Ahrendt S."/>
            <person name="Riley R."/>
            <person name="Andreopoulos W."/>
            <person name="Labutti K."/>
            <person name="Pangilinan J."/>
            <person name="Ruiz-Duenas F.J."/>
            <person name="Barrasa J.M."/>
            <person name="Sanchez-Garcia M."/>
            <person name="Camarero S."/>
            <person name="Miyauchi S."/>
            <person name="Serrano A."/>
            <person name="Linde D."/>
            <person name="Babiker R."/>
            <person name="Drula E."/>
            <person name="Ayuso-Fernandez I."/>
            <person name="Pacheco R."/>
            <person name="Padilla G."/>
            <person name="Ferreira P."/>
            <person name="Barriuso J."/>
            <person name="Kellner H."/>
            <person name="Castanera R."/>
            <person name="Alfaro M."/>
            <person name="Ramirez L."/>
            <person name="Pisabarro A.G."/>
            <person name="Kuo A."/>
            <person name="Tritt A."/>
            <person name="Lipzen A."/>
            <person name="He G."/>
            <person name="Yan M."/>
            <person name="Ng V."/>
            <person name="Cullen D."/>
            <person name="Martin F."/>
            <person name="Rosso M.-N."/>
            <person name="Henrissat B."/>
            <person name="Hibbett D."/>
            <person name="Martinez A.T."/>
            <person name="Grigoriev I.V."/>
        </authorList>
    </citation>
    <scope>NUCLEOTIDE SEQUENCE</scope>
    <source>
        <strain evidence="10">CBS 506.95</strain>
    </source>
</reference>
<dbReference type="InterPro" id="IPR045863">
    <property type="entry name" value="CorA_TM1_TM2"/>
</dbReference>
<keyword evidence="3" id="KW-0813">Transport</keyword>
<dbReference type="GO" id="GO:0050897">
    <property type="term" value="F:cobalt ion binding"/>
    <property type="evidence" value="ECO:0007669"/>
    <property type="project" value="TreeGrafter"/>
</dbReference>
<dbReference type="GO" id="GO:0005886">
    <property type="term" value="C:plasma membrane"/>
    <property type="evidence" value="ECO:0007669"/>
    <property type="project" value="UniProtKB-SubCell"/>
</dbReference>
<feature type="transmembrane region" description="Helical" evidence="9">
    <location>
        <begin position="566"/>
        <end position="585"/>
    </location>
</feature>
<feature type="compositionally biased region" description="Acidic residues" evidence="8">
    <location>
        <begin position="252"/>
        <end position="261"/>
    </location>
</feature>
<evidence type="ECO:0000313" key="10">
    <source>
        <dbReference type="EMBL" id="KAF9535631.1"/>
    </source>
</evidence>
<dbReference type="InterPro" id="IPR002523">
    <property type="entry name" value="MgTranspt_CorA/ZnTranspt_ZntB"/>
</dbReference>
<evidence type="ECO:0000256" key="8">
    <source>
        <dbReference type="SAM" id="MobiDB-lite"/>
    </source>
</evidence>
<evidence type="ECO:0000256" key="2">
    <source>
        <dbReference type="ARBA" id="ARBA00009765"/>
    </source>
</evidence>
<keyword evidence="5 9" id="KW-0812">Transmembrane</keyword>
<evidence type="ECO:0000256" key="6">
    <source>
        <dbReference type="ARBA" id="ARBA00022989"/>
    </source>
</evidence>
<feature type="region of interest" description="Disordered" evidence="8">
    <location>
        <begin position="240"/>
        <end position="282"/>
    </location>
</feature>
<comment type="caution">
    <text evidence="10">The sequence shown here is derived from an EMBL/GenBank/DDBJ whole genome shotgun (WGS) entry which is preliminary data.</text>
</comment>
<dbReference type="Gene3D" id="3.30.460.20">
    <property type="entry name" value="CorA soluble domain-like"/>
    <property type="match status" value="1"/>
</dbReference>
<dbReference type="SUPFAM" id="SSF144083">
    <property type="entry name" value="Magnesium transport protein CorA, transmembrane region"/>
    <property type="match status" value="1"/>
</dbReference>
<sequence length="613" mass="69804">MPRTNSLSDSEGRSITPEPGDEDYPISALAASSPVNGRPRASMDHHAHGITSALERIKTHSRHTLQRPPVSAFSGLTPKDKFRAAVRKVVSLRRGLTFPGIIGRVGAEPGVDPRRPQADAAYGHLRAKCDIEIIDYSAIRRVSKKLNNLEFMQFMDADSPDPVRRDPWVKVRWINIGGISWDVIKALGIKYNLHPLALEDVVKGNPRTRSKADYYTRHLFMRVLCHQLGEAELRNAHNVYKTERSSSPEPIEVLDDEMDKGDEDRTKFNSPDSTFKEPSSGILPTHRKEVTINSVQSDGPNSLSKLLRKEKEAKLQREDRKKEEATLQAIKEGERVAVDVSTMYLFLFRDGTVISIHPTPDLTFTSPIADRLQPMDTVLRKSADPSLLIHALLDLIIDRTLAVVDRFHSNITKYEHDILLRPKMKTVKLLHILSGDLILHKRTLEPIKTMIYGLRRYDIDRCAALIDSSDPNNKDVQVVGFMSHKAKIYLADVYDHTDYILTSMDMFASIAENLIAYTFNMASYEMNEVMRRLTLATIIFLPLTVLTGYFGMNFDRFWSVHNNSDLFFWELAIPLVVLTIMVALFPDGKKLWHYMTTRREAKKIIRDKYGKQD</sequence>
<evidence type="ECO:0000313" key="11">
    <source>
        <dbReference type="Proteomes" id="UP000807306"/>
    </source>
</evidence>
<comment type="similarity">
    <text evidence="2">Belongs to the CorA metal ion transporter (MIT) (TC 1.A.35) family.</text>
</comment>
<feature type="region of interest" description="Disordered" evidence="8">
    <location>
        <begin position="1"/>
        <end position="45"/>
    </location>
</feature>
<dbReference type="GO" id="GO:0015087">
    <property type="term" value="F:cobalt ion transmembrane transporter activity"/>
    <property type="evidence" value="ECO:0007669"/>
    <property type="project" value="TreeGrafter"/>
</dbReference>
<keyword evidence="7 9" id="KW-0472">Membrane</keyword>
<dbReference type="GO" id="GO:0015095">
    <property type="term" value="F:magnesium ion transmembrane transporter activity"/>
    <property type="evidence" value="ECO:0007669"/>
    <property type="project" value="TreeGrafter"/>
</dbReference>